<reference evidence="2" key="1">
    <citation type="submission" date="2020-12" db="EMBL/GenBank/DDBJ databases">
        <title>Genomic characterization of non-nitrogen-fixing Frankia strains.</title>
        <authorList>
            <person name="Carlos-Shanley C."/>
            <person name="Guerra T."/>
            <person name="Hahn D."/>
        </authorList>
    </citation>
    <scope>NUCLEOTIDE SEQUENCE</scope>
    <source>
        <strain evidence="2">CN6</strain>
    </source>
</reference>
<dbReference type="Pfam" id="PF03781">
    <property type="entry name" value="FGE-sulfatase"/>
    <property type="match status" value="1"/>
</dbReference>
<dbReference type="SUPFAM" id="SSF52540">
    <property type="entry name" value="P-loop containing nucleoside triphosphate hydrolases"/>
    <property type="match status" value="1"/>
</dbReference>
<sequence length="893" mass="97827">MTETVDDRLRRLRTELDGHARIARHLGLDFERPVRSLGDGYPENTIALIGKISERLLKQLWTHHEVLGDPSGKALNDLIKGCRPHIRSTNVLNALTDIQRLRNRSTHDGYDIAEEDGLLAVRRLLDVLEWFTSTGVTAITGEAPALNPLVERKAEFLAGLYTTLGYRLIKRFELSESTVYQLFCRQAGLQVDYVEIIIGRNVGELDQLLAATGGELLQTRLPKLTRFLIVDDEPPAEAAPCPDGQVRIVAYDRFVERIVDVPAHLAALAHSSPTPGAGAEVTVAADVLETDPRTGDLTVTETDDAAAILRRLVGSSANVLVIGGPGSGKTTLLHRLAIDGADPSTHRYRFYLDLSLKGHDEQFADFVTRVLGPHVKVPRNRVFDVFLYLIRAGSVLCVLDAIDEAVANTSLPAFLDLFADVAQAISAESTVVLSSRYSFLADSPQVRRLLNSSTLISEKLVQQLHAGGVDPLELPRFSVVRLDDVEIHRDTRAYTASPLELLLAEQTGHDDGLADEQTGRLAALVAARVDQVLTDSGLPQVGPKLDACLGAAFLADRSVFTLAELCTELGIDCFTDGRVTADTFLLAPLFRQAGPAAVAPVHTVFQEYFAARHLRAPAGRAAAAQLGEPFLTEQVRRFLHHLGTETPTGVPPLVLPAGTYLLGPSHRLLLRTLDRPVLFDEHPVTVGRYKRFLAAVERDGCATFDHSDTPAEHTHSPWAERLRNPAYFTDPAYDDHPVTCVNWWSAHAFARFEGKRLPTCVEWEAAARGTDGRLFPWGDALDLTAVNCADSYSGHPLVTYEVWKQEIDSGQLRDSAPTSVMAPPTNRSPFGVRGMAGNVWEWTATLFEDINSAVICGGSYDNPYRAVQTSSKGLYRRRGASNAVGFRCVQDLP</sequence>
<dbReference type="InterPro" id="IPR007111">
    <property type="entry name" value="NACHT_NTPase"/>
</dbReference>
<protein>
    <submittedName>
        <fullName evidence="2">SUMF1/EgtB/PvdO family nonheme iron enzyme</fullName>
    </submittedName>
</protein>
<organism evidence="2 3">
    <name type="scientific">Frankia nepalensis</name>
    <dbReference type="NCBI Taxonomy" id="1836974"/>
    <lineage>
        <taxon>Bacteria</taxon>
        <taxon>Bacillati</taxon>
        <taxon>Actinomycetota</taxon>
        <taxon>Actinomycetes</taxon>
        <taxon>Frankiales</taxon>
        <taxon>Frankiaceae</taxon>
        <taxon>Frankia</taxon>
    </lineage>
</organism>
<dbReference type="InterPro" id="IPR051043">
    <property type="entry name" value="Sulfatase_Mod_Factor_Kinase"/>
</dbReference>
<dbReference type="InterPro" id="IPR016187">
    <property type="entry name" value="CTDL_fold"/>
</dbReference>
<gene>
    <name evidence="2" type="ORF">I7412_03315</name>
</gene>
<evidence type="ECO:0000313" key="2">
    <source>
        <dbReference type="EMBL" id="MBL7626219.1"/>
    </source>
</evidence>
<dbReference type="InterPro" id="IPR005532">
    <property type="entry name" value="SUMF_dom"/>
</dbReference>
<dbReference type="RefSeq" id="WP_202998731.1">
    <property type="nucleotide sequence ID" value="NZ_JADWYU010000142.1"/>
</dbReference>
<dbReference type="InterPro" id="IPR042095">
    <property type="entry name" value="SUMF_sf"/>
</dbReference>
<dbReference type="PANTHER" id="PTHR23150:SF19">
    <property type="entry name" value="FORMYLGLYCINE-GENERATING ENZYME"/>
    <property type="match status" value="1"/>
</dbReference>
<dbReference type="InterPro" id="IPR027417">
    <property type="entry name" value="P-loop_NTPase"/>
</dbReference>
<dbReference type="Gene3D" id="3.90.1580.10">
    <property type="entry name" value="paralog of FGE (formylglycine-generating enzyme)"/>
    <property type="match status" value="1"/>
</dbReference>
<name>A0A937UJX3_9ACTN</name>
<evidence type="ECO:0000259" key="1">
    <source>
        <dbReference type="PROSITE" id="PS50837"/>
    </source>
</evidence>
<evidence type="ECO:0000313" key="3">
    <source>
        <dbReference type="Proteomes" id="UP000604475"/>
    </source>
</evidence>
<accession>A0A937UJX3</accession>
<dbReference type="GO" id="GO:0120147">
    <property type="term" value="F:formylglycine-generating oxidase activity"/>
    <property type="evidence" value="ECO:0007669"/>
    <property type="project" value="TreeGrafter"/>
</dbReference>
<dbReference type="SUPFAM" id="SSF56436">
    <property type="entry name" value="C-type lectin-like"/>
    <property type="match status" value="1"/>
</dbReference>
<dbReference type="AlphaFoldDB" id="A0A937UJX3"/>
<feature type="domain" description="NACHT" evidence="1">
    <location>
        <begin position="317"/>
        <end position="436"/>
    </location>
</feature>
<dbReference type="Gene3D" id="3.40.50.300">
    <property type="entry name" value="P-loop containing nucleotide triphosphate hydrolases"/>
    <property type="match status" value="1"/>
</dbReference>
<dbReference type="EMBL" id="JAEACQ010000123">
    <property type="protein sequence ID" value="MBL7626219.1"/>
    <property type="molecule type" value="Genomic_DNA"/>
</dbReference>
<dbReference type="PANTHER" id="PTHR23150">
    <property type="entry name" value="SULFATASE MODIFYING FACTOR 1, 2"/>
    <property type="match status" value="1"/>
</dbReference>
<dbReference type="Pfam" id="PF05729">
    <property type="entry name" value="NACHT"/>
    <property type="match status" value="1"/>
</dbReference>
<proteinExistence type="predicted"/>
<dbReference type="PROSITE" id="PS50837">
    <property type="entry name" value="NACHT"/>
    <property type="match status" value="1"/>
</dbReference>
<dbReference type="Proteomes" id="UP000604475">
    <property type="component" value="Unassembled WGS sequence"/>
</dbReference>
<comment type="caution">
    <text evidence="2">The sequence shown here is derived from an EMBL/GenBank/DDBJ whole genome shotgun (WGS) entry which is preliminary data.</text>
</comment>
<keyword evidence="3" id="KW-1185">Reference proteome</keyword>